<reference evidence="2 3" key="1">
    <citation type="submission" date="2020-08" db="EMBL/GenBank/DDBJ databases">
        <title>Genomic Encyclopedia of Type Strains, Phase IV (KMG-IV): sequencing the most valuable type-strain genomes for metagenomic binning, comparative biology and taxonomic classification.</title>
        <authorList>
            <person name="Goeker M."/>
        </authorList>
    </citation>
    <scope>NUCLEOTIDE SEQUENCE [LARGE SCALE GENOMIC DNA]</scope>
    <source>
        <strain evidence="2 3">DSM 5391</strain>
    </source>
</reference>
<keyword evidence="3" id="KW-1185">Reference proteome</keyword>
<dbReference type="InterPro" id="IPR002539">
    <property type="entry name" value="MaoC-like_dom"/>
</dbReference>
<dbReference type="RefSeq" id="WP_184528966.1">
    <property type="nucleotide sequence ID" value="NZ_JACHGK010000018.1"/>
</dbReference>
<dbReference type="PANTHER" id="PTHR43841:SF3">
    <property type="entry name" value="(3R)-HYDROXYACYL-ACP DEHYDRATASE SUBUNIT HADB"/>
    <property type="match status" value="1"/>
</dbReference>
<dbReference type="GO" id="GO:0016829">
    <property type="term" value="F:lyase activity"/>
    <property type="evidence" value="ECO:0007669"/>
    <property type="project" value="UniProtKB-KW"/>
</dbReference>
<dbReference type="EMBL" id="JACHGK010000018">
    <property type="protein sequence ID" value="MBB6447219.1"/>
    <property type="molecule type" value="Genomic_DNA"/>
</dbReference>
<feature type="domain" description="MaoC-like" evidence="1">
    <location>
        <begin position="6"/>
        <end position="99"/>
    </location>
</feature>
<proteinExistence type="predicted"/>
<gene>
    <name evidence="2" type="ORF">HNR53_003898</name>
</gene>
<evidence type="ECO:0000259" key="1">
    <source>
        <dbReference type="Pfam" id="PF01575"/>
    </source>
</evidence>
<dbReference type="AlphaFoldDB" id="A0A7X0HUS0"/>
<dbReference type="PRINTS" id="PR01483">
    <property type="entry name" value="FASYNTHASE"/>
</dbReference>
<dbReference type="Gene3D" id="3.10.129.10">
    <property type="entry name" value="Hotdog Thioesterase"/>
    <property type="match status" value="1"/>
</dbReference>
<dbReference type="InterPro" id="IPR029069">
    <property type="entry name" value="HotDog_dom_sf"/>
</dbReference>
<dbReference type="InterPro" id="IPR003965">
    <property type="entry name" value="Fatty_acid_synthase"/>
</dbReference>
<sequence length="113" mass="12413">MKTIHFKVSEKDIEGYAALSGDFNPIHFDQEYAAAHGFAHTIAHGMLTMAKVWSVVANELGLGPRHIQYSLSFQAPVYAGAQVELTIIEKEQTIFITGKSKGTTVVKGHIKIE</sequence>
<comment type="caution">
    <text evidence="2">The sequence shown here is derived from an EMBL/GenBank/DDBJ whole genome shotgun (WGS) entry which is preliminary data.</text>
</comment>
<dbReference type="GO" id="GO:0005835">
    <property type="term" value="C:fatty acid synthase complex"/>
    <property type="evidence" value="ECO:0007669"/>
    <property type="project" value="InterPro"/>
</dbReference>
<dbReference type="Proteomes" id="UP000531594">
    <property type="component" value="Unassembled WGS sequence"/>
</dbReference>
<organism evidence="2 3">
    <name type="scientific">Bacillus benzoevorans</name>
    <dbReference type="NCBI Taxonomy" id="1456"/>
    <lineage>
        <taxon>Bacteria</taxon>
        <taxon>Bacillati</taxon>
        <taxon>Bacillota</taxon>
        <taxon>Bacilli</taxon>
        <taxon>Bacillales</taxon>
        <taxon>Bacillaceae</taxon>
        <taxon>Bacillus</taxon>
    </lineage>
</organism>
<accession>A0A7X0HUS0</accession>
<dbReference type="Pfam" id="PF01575">
    <property type="entry name" value="MaoC_dehydratas"/>
    <property type="match status" value="1"/>
</dbReference>
<protein>
    <submittedName>
        <fullName evidence="2">3-hydroxybutyryl-CoA dehydratase</fullName>
        <ecNumber evidence="2">4.2.1.55</ecNumber>
    </submittedName>
</protein>
<name>A0A7X0HUS0_9BACI</name>
<evidence type="ECO:0000313" key="3">
    <source>
        <dbReference type="Proteomes" id="UP000531594"/>
    </source>
</evidence>
<dbReference type="PANTHER" id="PTHR43841">
    <property type="entry name" value="3-HYDROXYACYL-THIOESTER DEHYDRATASE HTDX-RELATED"/>
    <property type="match status" value="1"/>
</dbReference>
<dbReference type="EC" id="4.2.1.55" evidence="2"/>
<keyword evidence="2" id="KW-0456">Lyase</keyword>
<dbReference type="SUPFAM" id="SSF54637">
    <property type="entry name" value="Thioesterase/thiol ester dehydrase-isomerase"/>
    <property type="match status" value="1"/>
</dbReference>
<evidence type="ECO:0000313" key="2">
    <source>
        <dbReference type="EMBL" id="MBB6447219.1"/>
    </source>
</evidence>
<dbReference type="GO" id="GO:0006633">
    <property type="term" value="P:fatty acid biosynthetic process"/>
    <property type="evidence" value="ECO:0007669"/>
    <property type="project" value="InterPro"/>
</dbReference>
<dbReference type="GO" id="GO:0004312">
    <property type="term" value="F:fatty acid synthase activity"/>
    <property type="evidence" value="ECO:0007669"/>
    <property type="project" value="InterPro"/>
</dbReference>